<organism evidence="2 3">
    <name type="scientific">Streptomyces natalensis ATCC 27448</name>
    <dbReference type="NCBI Taxonomy" id="1240678"/>
    <lineage>
        <taxon>Bacteria</taxon>
        <taxon>Bacillati</taxon>
        <taxon>Actinomycetota</taxon>
        <taxon>Actinomycetes</taxon>
        <taxon>Kitasatosporales</taxon>
        <taxon>Streptomycetaceae</taxon>
        <taxon>Streptomyces</taxon>
    </lineage>
</organism>
<gene>
    <name evidence="2" type="ORF">SNA_22090</name>
</gene>
<feature type="compositionally biased region" description="Basic and acidic residues" evidence="1">
    <location>
        <begin position="120"/>
        <end position="132"/>
    </location>
</feature>
<dbReference type="EMBL" id="JRKI01000029">
    <property type="protein sequence ID" value="KIZ15950.1"/>
    <property type="molecule type" value="Genomic_DNA"/>
</dbReference>
<reference evidence="2 3" key="1">
    <citation type="submission" date="2014-09" db="EMBL/GenBank/DDBJ databases">
        <title>Draft genome sequence of Streptomyces natalensis ATCC 27448, producer of the antifungal pimaricin.</title>
        <authorList>
            <person name="Mendes M.V."/>
            <person name="Beites T."/>
            <person name="Pires S."/>
            <person name="Santos C.L."/>
            <person name="Moradas-Ferreira P."/>
        </authorList>
    </citation>
    <scope>NUCLEOTIDE SEQUENCE [LARGE SCALE GENOMIC DNA]</scope>
    <source>
        <strain evidence="2 3">ATCC 27448</strain>
    </source>
</reference>
<keyword evidence="3" id="KW-1185">Reference proteome</keyword>
<dbReference type="PATRIC" id="fig|1240678.4.peg.4708"/>
<sequence length="141" mass="15824">MERLRVIEQEIKAERALLIAELLATGGTWQKAADACKVQKQTLHKAFKDKVNSISGICKDTSPEQVLRVMDLLHHQTVVLLIRKGHVDVQTAIVNARRERVLRRNPKAIAAEQRVVRSRADGPLRSGGDVRKVPLPRRQAS</sequence>
<dbReference type="AlphaFoldDB" id="A0A0D7CJB7"/>
<feature type="region of interest" description="Disordered" evidence="1">
    <location>
        <begin position="120"/>
        <end position="141"/>
    </location>
</feature>
<evidence type="ECO:0000313" key="2">
    <source>
        <dbReference type="EMBL" id="KIZ15950.1"/>
    </source>
</evidence>
<protein>
    <submittedName>
        <fullName evidence="2">Uncharacterized protein</fullName>
    </submittedName>
</protein>
<accession>A0A0D7CJB7</accession>
<dbReference type="Proteomes" id="UP000032458">
    <property type="component" value="Unassembled WGS sequence"/>
</dbReference>
<evidence type="ECO:0000313" key="3">
    <source>
        <dbReference type="Proteomes" id="UP000032458"/>
    </source>
</evidence>
<name>A0A0D7CJB7_9ACTN</name>
<evidence type="ECO:0000256" key="1">
    <source>
        <dbReference type="SAM" id="MobiDB-lite"/>
    </source>
</evidence>
<proteinExistence type="predicted"/>
<comment type="caution">
    <text evidence="2">The sequence shown here is derived from an EMBL/GenBank/DDBJ whole genome shotgun (WGS) entry which is preliminary data.</text>
</comment>